<feature type="coiled-coil region" evidence="8">
    <location>
        <begin position="128"/>
        <end position="162"/>
    </location>
</feature>
<dbReference type="Gene3D" id="3.40.50.2300">
    <property type="match status" value="2"/>
</dbReference>
<keyword evidence="12" id="KW-1185">Reference proteome</keyword>
<dbReference type="SUPFAM" id="SSF55874">
    <property type="entry name" value="ATPase domain of HSP90 chaperone/DNA topoisomerase II/histidine kinase"/>
    <property type="match status" value="1"/>
</dbReference>
<dbReference type="RefSeq" id="WP_013629237.1">
    <property type="nucleotide sequence ID" value="NC_015174.1"/>
</dbReference>
<evidence type="ECO:0000313" key="12">
    <source>
        <dbReference type="Proteomes" id="UP000006860"/>
    </source>
</evidence>
<keyword evidence="6" id="KW-0902">Two-component regulatory system</keyword>
<evidence type="ECO:0000313" key="11">
    <source>
        <dbReference type="EMBL" id="ADY60515.1"/>
    </source>
</evidence>
<dbReference type="Gene3D" id="3.30.565.10">
    <property type="entry name" value="Histidine kinase-like ATPase, C-terminal domain"/>
    <property type="match status" value="1"/>
</dbReference>
<evidence type="ECO:0000259" key="10">
    <source>
        <dbReference type="PROSITE" id="PS50110"/>
    </source>
</evidence>
<evidence type="ECO:0000256" key="1">
    <source>
        <dbReference type="ARBA" id="ARBA00000085"/>
    </source>
</evidence>
<dbReference type="Pfam" id="PF00072">
    <property type="entry name" value="Response_reg"/>
    <property type="match status" value="2"/>
</dbReference>
<dbReference type="FunFam" id="3.30.565.10:FF:000010">
    <property type="entry name" value="Sensor histidine kinase RcsC"/>
    <property type="match status" value="1"/>
</dbReference>
<dbReference type="PRINTS" id="PR00344">
    <property type="entry name" value="BCTRLSENSOR"/>
</dbReference>
<accession>F0SFQ5</accession>
<dbReference type="STRING" id="756272.Plabr_2916"/>
<dbReference type="InterPro" id="IPR011006">
    <property type="entry name" value="CheY-like_superfamily"/>
</dbReference>
<name>F0SFQ5_RUBBR</name>
<organism evidence="11 12">
    <name type="scientific">Rubinisphaera brasiliensis (strain ATCC 49424 / DSM 5305 / JCM 21570 / IAM 15109 / NBRC 103401 / IFAM 1448)</name>
    <name type="common">Planctomyces brasiliensis</name>
    <dbReference type="NCBI Taxonomy" id="756272"/>
    <lineage>
        <taxon>Bacteria</taxon>
        <taxon>Pseudomonadati</taxon>
        <taxon>Planctomycetota</taxon>
        <taxon>Planctomycetia</taxon>
        <taxon>Planctomycetales</taxon>
        <taxon>Planctomycetaceae</taxon>
        <taxon>Rubinisphaera</taxon>
    </lineage>
</organism>
<dbReference type="InterPro" id="IPR005467">
    <property type="entry name" value="His_kinase_dom"/>
</dbReference>
<evidence type="ECO:0000256" key="7">
    <source>
        <dbReference type="PROSITE-ProRule" id="PRU00169"/>
    </source>
</evidence>
<dbReference type="PROSITE" id="PS50110">
    <property type="entry name" value="RESPONSE_REGULATORY"/>
    <property type="match status" value="2"/>
</dbReference>
<evidence type="ECO:0000256" key="3">
    <source>
        <dbReference type="ARBA" id="ARBA00022553"/>
    </source>
</evidence>
<dbReference type="OrthoDB" id="9813394at2"/>
<dbReference type="CDD" id="cd16922">
    <property type="entry name" value="HATPase_EvgS-ArcB-TorS-like"/>
    <property type="match status" value="1"/>
</dbReference>
<feature type="modified residue" description="4-aspartylphosphate" evidence="7">
    <location>
        <position position="60"/>
    </location>
</feature>
<dbReference type="Pfam" id="PF00512">
    <property type="entry name" value="HisKA"/>
    <property type="match status" value="1"/>
</dbReference>
<gene>
    <name evidence="11" type="ordered locus">Plabr_2916</name>
</gene>
<keyword evidence="5 11" id="KW-0418">Kinase</keyword>
<dbReference type="InterPro" id="IPR003661">
    <property type="entry name" value="HisK_dim/P_dom"/>
</dbReference>
<evidence type="ECO:0000256" key="5">
    <source>
        <dbReference type="ARBA" id="ARBA00022777"/>
    </source>
</evidence>
<dbReference type="SMART" id="SM00448">
    <property type="entry name" value="REC"/>
    <property type="match status" value="2"/>
</dbReference>
<dbReference type="KEGG" id="pbs:Plabr_2916"/>
<dbReference type="eggNOG" id="COG2205">
    <property type="taxonomic scope" value="Bacteria"/>
</dbReference>
<keyword evidence="3 7" id="KW-0597">Phosphoprotein</keyword>
<feature type="domain" description="Histidine kinase" evidence="9">
    <location>
        <begin position="162"/>
        <end position="382"/>
    </location>
</feature>
<dbReference type="EC" id="2.7.13.3" evidence="2"/>
<dbReference type="CDD" id="cd17546">
    <property type="entry name" value="REC_hyHK_CKI1_RcsC-like"/>
    <property type="match status" value="1"/>
</dbReference>
<keyword evidence="8" id="KW-0175">Coiled coil</keyword>
<keyword evidence="4" id="KW-0808">Transferase</keyword>
<dbReference type="InterPro" id="IPR036890">
    <property type="entry name" value="HATPase_C_sf"/>
</dbReference>
<dbReference type="InterPro" id="IPR001789">
    <property type="entry name" value="Sig_transdc_resp-reg_receiver"/>
</dbReference>
<dbReference type="InterPro" id="IPR003594">
    <property type="entry name" value="HATPase_dom"/>
</dbReference>
<evidence type="ECO:0000256" key="6">
    <source>
        <dbReference type="ARBA" id="ARBA00023012"/>
    </source>
</evidence>
<evidence type="ECO:0000256" key="8">
    <source>
        <dbReference type="SAM" id="Coils"/>
    </source>
</evidence>
<dbReference type="PROSITE" id="PS50109">
    <property type="entry name" value="HIS_KIN"/>
    <property type="match status" value="1"/>
</dbReference>
<dbReference type="CDD" id="cd00156">
    <property type="entry name" value="REC"/>
    <property type="match status" value="1"/>
</dbReference>
<dbReference type="PANTHER" id="PTHR45339">
    <property type="entry name" value="HYBRID SIGNAL TRANSDUCTION HISTIDINE KINASE J"/>
    <property type="match status" value="1"/>
</dbReference>
<comment type="catalytic activity">
    <reaction evidence="1">
        <text>ATP + protein L-histidine = ADP + protein N-phospho-L-histidine.</text>
        <dbReference type="EC" id="2.7.13.3"/>
    </reaction>
</comment>
<feature type="domain" description="Response regulatory" evidence="10">
    <location>
        <begin position="8"/>
        <end position="125"/>
    </location>
</feature>
<dbReference type="EMBL" id="CP002546">
    <property type="protein sequence ID" value="ADY60515.1"/>
    <property type="molecule type" value="Genomic_DNA"/>
</dbReference>
<dbReference type="Gene3D" id="1.10.287.130">
    <property type="match status" value="1"/>
</dbReference>
<feature type="modified residue" description="4-aspartylphosphate" evidence="7">
    <location>
        <position position="464"/>
    </location>
</feature>
<reference evidence="12" key="1">
    <citation type="submission" date="2011-02" db="EMBL/GenBank/DDBJ databases">
        <title>The complete genome of Planctomyces brasiliensis DSM 5305.</title>
        <authorList>
            <person name="Lucas S."/>
            <person name="Copeland A."/>
            <person name="Lapidus A."/>
            <person name="Bruce D."/>
            <person name="Goodwin L."/>
            <person name="Pitluck S."/>
            <person name="Kyrpides N."/>
            <person name="Mavromatis K."/>
            <person name="Pagani I."/>
            <person name="Ivanova N."/>
            <person name="Ovchinnikova G."/>
            <person name="Lu M."/>
            <person name="Detter J.C."/>
            <person name="Han C."/>
            <person name="Land M."/>
            <person name="Hauser L."/>
            <person name="Markowitz V."/>
            <person name="Cheng J.-F."/>
            <person name="Hugenholtz P."/>
            <person name="Woyke T."/>
            <person name="Wu D."/>
            <person name="Tindall B."/>
            <person name="Pomrenke H.G."/>
            <person name="Brambilla E."/>
            <person name="Klenk H.-P."/>
            <person name="Eisen J.A."/>
        </authorList>
    </citation>
    <scope>NUCLEOTIDE SEQUENCE [LARGE SCALE GENOMIC DNA]</scope>
    <source>
        <strain evidence="12">ATCC 49424 / DSM 5305 / JCM 21570 / NBRC 103401 / IFAM 1448</strain>
    </source>
</reference>
<protein>
    <recommendedName>
        <fullName evidence="2">histidine kinase</fullName>
        <ecNumber evidence="2">2.7.13.3</ecNumber>
    </recommendedName>
</protein>
<proteinExistence type="predicted"/>
<evidence type="ECO:0000256" key="4">
    <source>
        <dbReference type="ARBA" id="ARBA00022679"/>
    </source>
</evidence>
<dbReference type="SUPFAM" id="SSF52172">
    <property type="entry name" value="CheY-like"/>
    <property type="match status" value="2"/>
</dbReference>
<dbReference type="HOGENOM" id="CLU_000445_114_15_0"/>
<feature type="domain" description="Response regulatory" evidence="10">
    <location>
        <begin position="410"/>
        <end position="529"/>
    </location>
</feature>
<evidence type="ECO:0000256" key="2">
    <source>
        <dbReference type="ARBA" id="ARBA00012438"/>
    </source>
</evidence>
<dbReference type="eggNOG" id="COG0745">
    <property type="taxonomic scope" value="Bacteria"/>
</dbReference>
<sequence>MQPSETTRVLLVEDNEDDTVFVKAHLRRIRACDYSIQTCTRLADAEAILAAERFHLVLLDMSLPDGEGVLLVDRIRKRAVDTPIVVLTANNDEPTAIEALRRGAQDYLIKGELSSEILQRVIRYSVERHAMAREMERANQELQELSRQAEAANQLKSEFLANVSHELRTPLTAILGFTDLVLDHELEPEVERASLTIKQNGQHLLSILNDILDLSKIEAGHLRIERSDCSPGQIIEEVISLLRVRATAKGIDLRFHSKPDVPARIQSDPLRIRQIMLNLIGNAIKFTERGFVQVNMSTVELEGKPQLRIDVSDTGIGMTPEQLDRLFQPFVQADASITRQFGGTGLGLTICRRLLELMDGHISASSRPELGSTFQVVFPLHAVEDSGQEYEVSTRKKPTETPLPSLDGVHVLMAEDGIHNRTLISLMLKKAGARVSVVENGQLAVDAIAADQNRGNGYQIILMDMQMPVLDGYSATAQIRANGCSLPVIALTANVLEDDVDKCRDSGCDDFLAKPVNRRDLVETIARHVLSTPPSNGQPVAES</sequence>
<dbReference type="Proteomes" id="UP000006860">
    <property type="component" value="Chromosome"/>
</dbReference>
<dbReference type="SMART" id="SM00387">
    <property type="entry name" value="HATPase_c"/>
    <property type="match status" value="1"/>
</dbReference>
<dbReference type="GO" id="GO:0000155">
    <property type="term" value="F:phosphorelay sensor kinase activity"/>
    <property type="evidence" value="ECO:0007669"/>
    <property type="project" value="InterPro"/>
</dbReference>
<dbReference type="InterPro" id="IPR004358">
    <property type="entry name" value="Sig_transdc_His_kin-like_C"/>
</dbReference>
<dbReference type="AlphaFoldDB" id="F0SFQ5"/>
<dbReference type="FunFam" id="1.10.287.130:FF:000001">
    <property type="entry name" value="Two-component sensor histidine kinase"/>
    <property type="match status" value="1"/>
</dbReference>
<dbReference type="Pfam" id="PF02518">
    <property type="entry name" value="HATPase_c"/>
    <property type="match status" value="1"/>
</dbReference>
<dbReference type="CDD" id="cd00082">
    <property type="entry name" value="HisKA"/>
    <property type="match status" value="1"/>
</dbReference>
<dbReference type="eggNOG" id="COG0784">
    <property type="taxonomic scope" value="Bacteria"/>
</dbReference>
<dbReference type="SMART" id="SM00388">
    <property type="entry name" value="HisKA"/>
    <property type="match status" value="1"/>
</dbReference>
<dbReference type="PANTHER" id="PTHR45339:SF5">
    <property type="entry name" value="HISTIDINE KINASE"/>
    <property type="match status" value="1"/>
</dbReference>
<evidence type="ECO:0000259" key="9">
    <source>
        <dbReference type="PROSITE" id="PS50109"/>
    </source>
</evidence>